<evidence type="ECO:0000256" key="1">
    <source>
        <dbReference type="SAM" id="Phobius"/>
    </source>
</evidence>
<evidence type="ECO:0000313" key="3">
    <source>
        <dbReference type="Proteomes" id="UP000249913"/>
    </source>
</evidence>
<reference evidence="2 3" key="1">
    <citation type="submission" date="2018-06" db="EMBL/GenBank/DDBJ databases">
        <authorList>
            <consortium name="Pathogen Informatics"/>
            <person name="Doyle S."/>
        </authorList>
    </citation>
    <scope>NUCLEOTIDE SEQUENCE [LARGE SCALE GENOMIC DNA]</scope>
    <source>
        <strain evidence="2 3">NCTC7878</strain>
    </source>
</reference>
<dbReference type="Proteomes" id="UP000249913">
    <property type="component" value="Unassembled WGS sequence"/>
</dbReference>
<accession>A0A2X2K3T2</accession>
<protein>
    <submittedName>
        <fullName evidence="2">Uncharacterized protein</fullName>
    </submittedName>
</protein>
<evidence type="ECO:0000313" key="2">
    <source>
        <dbReference type="EMBL" id="SPZ98953.1"/>
    </source>
</evidence>
<dbReference type="EMBL" id="UAUX01000009">
    <property type="protein sequence ID" value="SPZ98953.1"/>
    <property type="molecule type" value="Genomic_DNA"/>
</dbReference>
<sequence>MKPYIQLVVFKQWLQYILLVTTIVIALVLIGMGYRVAHDNFKIRLPFKI</sequence>
<gene>
    <name evidence="2" type="ORF">NCTC7878_02356</name>
</gene>
<proteinExistence type="predicted"/>
<organism evidence="2 3">
    <name type="scientific">Staphylococcus aureus</name>
    <dbReference type="NCBI Taxonomy" id="1280"/>
    <lineage>
        <taxon>Bacteria</taxon>
        <taxon>Bacillati</taxon>
        <taxon>Bacillota</taxon>
        <taxon>Bacilli</taxon>
        <taxon>Bacillales</taxon>
        <taxon>Staphylococcaceae</taxon>
        <taxon>Staphylococcus</taxon>
    </lineage>
</organism>
<name>A0A2X2K3T2_STAAU</name>
<dbReference type="AlphaFoldDB" id="A0A2X2K3T2"/>
<keyword evidence="1" id="KW-0812">Transmembrane</keyword>
<keyword evidence="1" id="KW-0472">Membrane</keyword>
<keyword evidence="1" id="KW-1133">Transmembrane helix</keyword>
<feature type="transmembrane region" description="Helical" evidence="1">
    <location>
        <begin position="13"/>
        <end position="34"/>
    </location>
</feature>